<keyword evidence="2" id="KW-1185">Reference proteome</keyword>
<accession>A0A068VMW3</accession>
<dbReference type="AlphaFoldDB" id="A0A068VMW3"/>
<dbReference type="GO" id="GO:0006355">
    <property type="term" value="P:regulation of DNA-templated transcription"/>
    <property type="evidence" value="ECO:0007669"/>
    <property type="project" value="InterPro"/>
</dbReference>
<organism evidence="1 2">
    <name type="scientific">Coffea canephora</name>
    <name type="common">Robusta coffee</name>
    <dbReference type="NCBI Taxonomy" id="49390"/>
    <lineage>
        <taxon>Eukaryota</taxon>
        <taxon>Viridiplantae</taxon>
        <taxon>Streptophyta</taxon>
        <taxon>Embryophyta</taxon>
        <taxon>Tracheophyta</taxon>
        <taxon>Spermatophyta</taxon>
        <taxon>Magnoliopsida</taxon>
        <taxon>eudicotyledons</taxon>
        <taxon>Gunneridae</taxon>
        <taxon>Pentapetalae</taxon>
        <taxon>asterids</taxon>
        <taxon>lamiids</taxon>
        <taxon>Gentianales</taxon>
        <taxon>Rubiaceae</taxon>
        <taxon>Ixoroideae</taxon>
        <taxon>Gardenieae complex</taxon>
        <taxon>Bertiereae - Coffeeae clade</taxon>
        <taxon>Coffeeae</taxon>
        <taxon>Coffea</taxon>
    </lineage>
</organism>
<dbReference type="PhylomeDB" id="A0A068VMW3"/>
<sequence length="331" mass="37388">MLMGDCLEVLARDSTKKDHCLLLQVTTRENGIKILVNTDGQYLLRMLESRTFEGSRAFSEQVNVKIQQSLSIGNLAAMDGSTIADVKPRISDNADRIKCWKFSDIAEANQLKTLRLPDPLAASKILRLLYTNSGLALLALGSNALHRLWKWQRSERNPSGKVGFSACCFHFYSRPYFLFGTINSMNFCTCVILTEIPLFYGCNKLMQKLILLLDLSNDLSEAKPAEESPACIALSRNDSYVMSAPNDDIMMLPQDVLKVKIFMHDFCCNHLTNSLFLYLAFGIKKPTDLLITIFFLCIWNIDGWEKKKMKAIQAPPPLIGETKVQFHNDQS</sequence>
<reference evidence="2" key="1">
    <citation type="journal article" date="2014" name="Science">
        <title>The coffee genome provides insight into the convergent evolution of caffeine biosynthesis.</title>
        <authorList>
            <person name="Denoeud F."/>
            <person name="Carretero-Paulet L."/>
            <person name="Dereeper A."/>
            <person name="Droc G."/>
            <person name="Guyot R."/>
            <person name="Pietrella M."/>
            <person name="Zheng C."/>
            <person name="Alberti A."/>
            <person name="Anthony F."/>
            <person name="Aprea G."/>
            <person name="Aury J.M."/>
            <person name="Bento P."/>
            <person name="Bernard M."/>
            <person name="Bocs S."/>
            <person name="Campa C."/>
            <person name="Cenci A."/>
            <person name="Combes M.C."/>
            <person name="Crouzillat D."/>
            <person name="Da Silva C."/>
            <person name="Daddiego L."/>
            <person name="De Bellis F."/>
            <person name="Dussert S."/>
            <person name="Garsmeur O."/>
            <person name="Gayraud T."/>
            <person name="Guignon V."/>
            <person name="Jahn K."/>
            <person name="Jamilloux V."/>
            <person name="Joet T."/>
            <person name="Labadie K."/>
            <person name="Lan T."/>
            <person name="Leclercq J."/>
            <person name="Lepelley M."/>
            <person name="Leroy T."/>
            <person name="Li L.T."/>
            <person name="Librado P."/>
            <person name="Lopez L."/>
            <person name="Munoz A."/>
            <person name="Noel B."/>
            <person name="Pallavicini A."/>
            <person name="Perrotta G."/>
            <person name="Poncet V."/>
            <person name="Pot D."/>
            <person name="Priyono X."/>
            <person name="Rigoreau M."/>
            <person name="Rouard M."/>
            <person name="Rozas J."/>
            <person name="Tranchant-Dubreuil C."/>
            <person name="VanBuren R."/>
            <person name="Zhang Q."/>
            <person name="Andrade A.C."/>
            <person name="Argout X."/>
            <person name="Bertrand B."/>
            <person name="de Kochko A."/>
            <person name="Graziosi G."/>
            <person name="Henry R.J."/>
            <person name="Jayarama X."/>
            <person name="Ming R."/>
            <person name="Nagai C."/>
            <person name="Rounsley S."/>
            <person name="Sankoff D."/>
            <person name="Giuliano G."/>
            <person name="Albert V.A."/>
            <person name="Wincker P."/>
            <person name="Lashermes P."/>
        </authorList>
    </citation>
    <scope>NUCLEOTIDE SEQUENCE [LARGE SCALE GENOMIC DNA]</scope>
    <source>
        <strain evidence="2">cv. DH200-94</strain>
    </source>
</reference>
<dbReference type="InParanoid" id="A0A068VMW3"/>
<dbReference type="InterPro" id="IPR027728">
    <property type="entry name" value="Topless_fam"/>
</dbReference>
<evidence type="ECO:0000313" key="1">
    <source>
        <dbReference type="EMBL" id="CDP21023.1"/>
    </source>
</evidence>
<dbReference type="PANTHER" id="PTHR44083:SF5">
    <property type="entry name" value="PROTEIN TOPLESS-RELATED PROTEIN 2"/>
    <property type="match status" value="1"/>
</dbReference>
<dbReference type="OMA" id="PNDDIMM"/>
<dbReference type="EMBL" id="HG741385">
    <property type="protein sequence ID" value="CDP21023.1"/>
    <property type="molecule type" value="Genomic_DNA"/>
</dbReference>
<proteinExistence type="predicted"/>
<gene>
    <name evidence="1" type="ORF">GSCOC_T00007027001</name>
</gene>
<dbReference type="OrthoDB" id="1850764at2759"/>
<dbReference type="STRING" id="49390.A0A068VMW3"/>
<name>A0A068VMW3_COFCA</name>
<dbReference type="Proteomes" id="UP000295252">
    <property type="component" value="Chromosome X"/>
</dbReference>
<dbReference type="PANTHER" id="PTHR44083">
    <property type="entry name" value="TOPLESS-RELATED PROTEIN 1-RELATED"/>
    <property type="match status" value="1"/>
</dbReference>
<evidence type="ECO:0000313" key="2">
    <source>
        <dbReference type="Proteomes" id="UP000295252"/>
    </source>
</evidence>
<protein>
    <submittedName>
        <fullName evidence="1">Uncharacterized protein</fullName>
    </submittedName>
</protein>
<dbReference type="Gramene" id="CDP21023">
    <property type="protein sequence ID" value="CDP21023"/>
    <property type="gene ID" value="GSCOC_T00007027001"/>
</dbReference>